<name>A0A7W7MYB8_9ACTN</name>
<dbReference type="UniPathway" id="UPA00068">
    <property type="reaction ID" value="UER00113"/>
</dbReference>
<dbReference type="CDD" id="cd01999">
    <property type="entry name" value="ASS"/>
    <property type="match status" value="1"/>
</dbReference>
<comment type="similarity">
    <text evidence="10">Belongs to the argininosuccinate synthase family. Type 1 subfamily.</text>
</comment>
<evidence type="ECO:0000313" key="16">
    <source>
        <dbReference type="Proteomes" id="UP001501427"/>
    </source>
</evidence>
<accession>A0A7W7MYB8</accession>
<reference evidence="13" key="1">
    <citation type="journal article" date="2014" name="Int. J. Syst. Evol. Microbiol.">
        <title>Complete genome of a new Firmicutes species belonging to the dominant human colonic microbiota ('Ruminococcus bicirculans') reveals two chromosomes and a selective capacity to utilize plant glucans.</title>
        <authorList>
            <consortium name="NISC Comparative Sequencing Program"/>
            <person name="Wegmann U."/>
            <person name="Louis P."/>
            <person name="Goesmann A."/>
            <person name="Henrissat B."/>
            <person name="Duncan S.H."/>
            <person name="Flint H.J."/>
        </authorList>
    </citation>
    <scope>NUCLEOTIDE SEQUENCE</scope>
    <source>
        <strain evidence="13">JCM 10667</strain>
    </source>
</reference>
<dbReference type="PROSITE" id="PS00564">
    <property type="entry name" value="ARGININOSUCCIN_SYN_1"/>
    <property type="match status" value="1"/>
</dbReference>
<feature type="binding site" evidence="10">
    <location>
        <begin position="8"/>
        <end position="16"/>
    </location>
    <ligand>
        <name>ATP</name>
        <dbReference type="ChEBI" id="CHEBI:30616"/>
    </ligand>
</feature>
<dbReference type="PROSITE" id="PS00565">
    <property type="entry name" value="ARGININOSUCCIN_SYN_2"/>
    <property type="match status" value="1"/>
</dbReference>
<dbReference type="SUPFAM" id="SSF69864">
    <property type="entry name" value="Argininosuccinate synthetase, C-terminal domain"/>
    <property type="match status" value="1"/>
</dbReference>
<dbReference type="GO" id="GO:0004055">
    <property type="term" value="F:argininosuccinate synthase activity"/>
    <property type="evidence" value="ECO:0007669"/>
    <property type="project" value="UniProtKB-UniRule"/>
</dbReference>
<proteinExistence type="inferred from homology"/>
<protein>
    <recommendedName>
        <fullName evidence="3 10">Argininosuccinate synthase</fullName>
        <ecNumber evidence="3 10">6.3.4.5</ecNumber>
    </recommendedName>
    <alternativeName>
        <fullName evidence="10">Citrulline--aspartate ligase</fullName>
    </alternativeName>
</protein>
<evidence type="ECO:0000256" key="3">
    <source>
        <dbReference type="ARBA" id="ARBA00012286"/>
    </source>
</evidence>
<evidence type="ECO:0000313" key="14">
    <source>
        <dbReference type="EMBL" id="MBB4775643.1"/>
    </source>
</evidence>
<keyword evidence="8 10" id="KW-0547">Nucleotide-binding</keyword>
<feature type="binding site" evidence="10">
    <location>
        <position position="117"/>
    </location>
    <ligand>
        <name>ATP</name>
        <dbReference type="ChEBI" id="CHEBI:30616"/>
    </ligand>
</feature>
<dbReference type="GO" id="GO:0000050">
    <property type="term" value="P:urea cycle"/>
    <property type="evidence" value="ECO:0007669"/>
    <property type="project" value="TreeGrafter"/>
</dbReference>
<comment type="caution">
    <text evidence="10">Lacks conserved residue(s) required for the propagation of feature annotation.</text>
</comment>
<dbReference type="GO" id="GO:0006526">
    <property type="term" value="P:L-arginine biosynthetic process"/>
    <property type="evidence" value="ECO:0007669"/>
    <property type="project" value="UniProtKB-UniRule"/>
</dbReference>
<keyword evidence="9 10" id="KW-0067">ATP-binding</keyword>
<reference evidence="13" key="4">
    <citation type="submission" date="2023-12" db="EMBL/GenBank/DDBJ databases">
        <authorList>
            <person name="Sun Q."/>
            <person name="Inoue M."/>
        </authorList>
    </citation>
    <scope>NUCLEOTIDE SEQUENCE</scope>
    <source>
        <strain evidence="13">JCM 10667</strain>
    </source>
</reference>
<feature type="binding site" evidence="10">
    <location>
        <position position="271"/>
    </location>
    <ligand>
        <name>L-citrulline</name>
        <dbReference type="ChEBI" id="CHEBI:57743"/>
    </ligand>
</feature>
<sequence length="398" mass="43085">MSERVVLAYSGGLDTSVAIPYLAEQTGGEVIAVAVDVGQGGEDLDTIRKRALACGAAEAVVVDAKEEFAADFCVPAMQANALYMDRYPLVSALSRPLIVKHLVSAAREFGGTTVSHGCTGKGNDQVRFEAGLSALNPDLKVIAPARDFAWTRDKAIAFAEDKGLPIDVSAKSPYSIDQNLWGRAVETGFLEDIWNGPTEEVYDYTADPAAPREADEVVISFAAGVPVALDGRPLTPYQIIAELNRRAGAQGVGRIDMVEDRLVGIKSREVYEAPAAIVLINAHMELENVTVERDLARFKRSVDQRWGELAYDGLWFSPLKDALDAFIADTQKHVSGEVRVTLHGGRAVVTGRRSDASLYSYDLATYDTGDTFDQSLAKGFVELWSLPSKIAAKRDRDA</sequence>
<dbReference type="NCBIfam" id="TIGR00032">
    <property type="entry name" value="argG"/>
    <property type="match status" value="1"/>
</dbReference>
<feature type="binding site" evidence="10">
    <location>
        <position position="119"/>
    </location>
    <ligand>
        <name>L-aspartate</name>
        <dbReference type="ChEBI" id="CHEBI:29991"/>
    </ligand>
</feature>
<feature type="domain" description="Arginosuccinate synthase-like N-terminal" evidence="11">
    <location>
        <begin position="4"/>
        <end position="165"/>
    </location>
</feature>
<dbReference type="Pfam" id="PF20979">
    <property type="entry name" value="Arginosuc_syn_C"/>
    <property type="match status" value="1"/>
</dbReference>
<dbReference type="InterPro" id="IPR048268">
    <property type="entry name" value="Arginosuc_syn_C"/>
</dbReference>
<feature type="binding site" evidence="10">
    <location>
        <position position="87"/>
    </location>
    <ligand>
        <name>L-citrulline</name>
        <dbReference type="ChEBI" id="CHEBI:57743"/>
    </ligand>
</feature>
<keyword evidence="4 10" id="KW-0963">Cytoplasm</keyword>
<evidence type="ECO:0000259" key="12">
    <source>
        <dbReference type="Pfam" id="PF20979"/>
    </source>
</evidence>
<evidence type="ECO:0000256" key="9">
    <source>
        <dbReference type="ARBA" id="ARBA00022840"/>
    </source>
</evidence>
<dbReference type="PANTHER" id="PTHR11587:SF2">
    <property type="entry name" value="ARGININOSUCCINATE SYNTHASE"/>
    <property type="match status" value="1"/>
</dbReference>
<dbReference type="NCBIfam" id="NF001770">
    <property type="entry name" value="PRK00509.1"/>
    <property type="match status" value="1"/>
</dbReference>
<keyword evidence="5 10" id="KW-0055">Arginine biosynthesis</keyword>
<dbReference type="InterPro" id="IPR014729">
    <property type="entry name" value="Rossmann-like_a/b/a_fold"/>
</dbReference>
<reference evidence="14 15" key="3">
    <citation type="submission" date="2020-08" db="EMBL/GenBank/DDBJ databases">
        <title>Sequencing the genomes of 1000 actinobacteria strains.</title>
        <authorList>
            <person name="Klenk H.-P."/>
        </authorList>
    </citation>
    <scope>NUCLEOTIDE SEQUENCE [LARGE SCALE GENOMIC DNA]</scope>
    <source>
        <strain evidence="14 15">DSM 44772</strain>
    </source>
</reference>
<evidence type="ECO:0000313" key="13">
    <source>
        <dbReference type="EMBL" id="GAA0589793.1"/>
    </source>
</evidence>
<evidence type="ECO:0000256" key="4">
    <source>
        <dbReference type="ARBA" id="ARBA00022490"/>
    </source>
</evidence>
<feature type="binding site" evidence="10">
    <location>
        <position position="123"/>
    </location>
    <ligand>
        <name>L-citrulline</name>
        <dbReference type="ChEBI" id="CHEBI:57743"/>
    </ligand>
</feature>
<dbReference type="InterPro" id="IPR018223">
    <property type="entry name" value="Arginosuc_synth_CS"/>
</dbReference>
<evidence type="ECO:0000256" key="1">
    <source>
        <dbReference type="ARBA" id="ARBA00004967"/>
    </source>
</evidence>
<dbReference type="Gene3D" id="3.90.1260.10">
    <property type="entry name" value="Argininosuccinate synthetase, chain A, domain 2"/>
    <property type="match status" value="1"/>
</dbReference>
<evidence type="ECO:0000313" key="15">
    <source>
        <dbReference type="Proteomes" id="UP000549343"/>
    </source>
</evidence>
<dbReference type="EMBL" id="BAAAHD010000069">
    <property type="protein sequence ID" value="GAA0589793.1"/>
    <property type="molecule type" value="Genomic_DNA"/>
</dbReference>
<dbReference type="Gene3D" id="1.20.5.470">
    <property type="entry name" value="Single helix bin"/>
    <property type="match status" value="1"/>
</dbReference>
<dbReference type="EC" id="6.3.4.5" evidence="3 10"/>
<feature type="domain" description="Arginosuccinate synthase C-terminal" evidence="12">
    <location>
        <begin position="174"/>
        <end position="390"/>
    </location>
</feature>
<gene>
    <name evidence="10" type="primary">argG</name>
    <name evidence="14" type="ORF">F4557_004061</name>
    <name evidence="13" type="ORF">GCM10009546_60250</name>
</gene>
<comment type="catalytic activity">
    <reaction evidence="10">
        <text>L-citrulline + L-aspartate + ATP = 2-(N(omega)-L-arginino)succinate + AMP + diphosphate + H(+)</text>
        <dbReference type="Rhea" id="RHEA:10932"/>
        <dbReference type="ChEBI" id="CHEBI:15378"/>
        <dbReference type="ChEBI" id="CHEBI:29991"/>
        <dbReference type="ChEBI" id="CHEBI:30616"/>
        <dbReference type="ChEBI" id="CHEBI:33019"/>
        <dbReference type="ChEBI" id="CHEBI:57472"/>
        <dbReference type="ChEBI" id="CHEBI:57743"/>
        <dbReference type="ChEBI" id="CHEBI:456215"/>
        <dbReference type="EC" id="6.3.4.5"/>
    </reaction>
</comment>
<organism evidence="14 15">
    <name type="scientific">Actinomadura livida</name>
    <dbReference type="NCBI Taxonomy" id="79909"/>
    <lineage>
        <taxon>Bacteria</taxon>
        <taxon>Bacillati</taxon>
        <taxon>Actinomycetota</taxon>
        <taxon>Actinomycetes</taxon>
        <taxon>Streptosporangiales</taxon>
        <taxon>Thermomonosporaceae</taxon>
        <taxon>Actinomadura</taxon>
    </lineage>
</organism>
<keyword evidence="16" id="KW-1185">Reference proteome</keyword>
<dbReference type="HAMAP" id="MF_00005">
    <property type="entry name" value="Arg_succ_synth_type1"/>
    <property type="match status" value="1"/>
</dbReference>
<evidence type="ECO:0000256" key="8">
    <source>
        <dbReference type="ARBA" id="ARBA00022741"/>
    </source>
</evidence>
<evidence type="ECO:0000256" key="6">
    <source>
        <dbReference type="ARBA" id="ARBA00022598"/>
    </source>
</evidence>
<dbReference type="Proteomes" id="UP001501427">
    <property type="component" value="Unassembled WGS sequence"/>
</dbReference>
<dbReference type="GO" id="GO:0005737">
    <property type="term" value="C:cytoplasm"/>
    <property type="evidence" value="ECO:0007669"/>
    <property type="project" value="UniProtKB-SubCell"/>
</dbReference>
<dbReference type="SUPFAM" id="SSF52402">
    <property type="entry name" value="Adenine nucleotide alpha hydrolases-like"/>
    <property type="match status" value="1"/>
</dbReference>
<feature type="binding site" evidence="10">
    <location>
        <position position="259"/>
    </location>
    <ligand>
        <name>L-citrulline</name>
        <dbReference type="ChEBI" id="CHEBI:57743"/>
    </ligand>
</feature>
<comment type="caution">
    <text evidence="14">The sequence shown here is derived from an EMBL/GenBank/DDBJ whole genome shotgun (WGS) entry which is preliminary data.</text>
</comment>
<dbReference type="RefSeq" id="WP_184885021.1">
    <property type="nucleotide sequence ID" value="NZ_BAAAHD010000069.1"/>
</dbReference>
<feature type="binding site" evidence="10">
    <location>
        <position position="123"/>
    </location>
    <ligand>
        <name>L-aspartate</name>
        <dbReference type="ChEBI" id="CHEBI:29991"/>
    </ligand>
</feature>
<dbReference type="InterPro" id="IPR023434">
    <property type="entry name" value="Arginosuc_synth_type_1_subfam"/>
</dbReference>
<evidence type="ECO:0000256" key="7">
    <source>
        <dbReference type="ARBA" id="ARBA00022605"/>
    </source>
</evidence>
<feature type="binding site" evidence="10">
    <location>
        <position position="127"/>
    </location>
    <ligand>
        <name>L-citrulline</name>
        <dbReference type="ChEBI" id="CHEBI:57743"/>
    </ligand>
</feature>
<dbReference type="AlphaFoldDB" id="A0A7W7MYB8"/>
<dbReference type="InterPro" id="IPR024074">
    <property type="entry name" value="AS_cat/multimer_dom_body"/>
</dbReference>
<reference evidence="16" key="2">
    <citation type="journal article" date="2019" name="Int. J. Syst. Evol. Microbiol.">
        <title>The Global Catalogue of Microorganisms (GCM) 10K type strain sequencing project: providing services to taxonomists for standard genome sequencing and annotation.</title>
        <authorList>
            <consortium name="The Broad Institute Genomics Platform"/>
            <consortium name="The Broad Institute Genome Sequencing Center for Infectious Disease"/>
            <person name="Wu L."/>
            <person name="Ma J."/>
        </authorList>
    </citation>
    <scope>NUCLEOTIDE SEQUENCE [LARGE SCALE GENOMIC DNA]</scope>
    <source>
        <strain evidence="16">JCM 10667</strain>
    </source>
</reference>
<evidence type="ECO:0000256" key="10">
    <source>
        <dbReference type="HAMAP-Rule" id="MF_00005"/>
    </source>
</evidence>
<dbReference type="FunFam" id="3.40.50.620:FF:000038">
    <property type="entry name" value="Argininosuccinate synthase"/>
    <property type="match status" value="1"/>
</dbReference>
<dbReference type="GO" id="GO:0000053">
    <property type="term" value="P:argininosuccinate metabolic process"/>
    <property type="evidence" value="ECO:0007669"/>
    <property type="project" value="TreeGrafter"/>
</dbReference>
<keyword evidence="7 10" id="KW-0028">Amino-acid biosynthesis</keyword>
<dbReference type="Proteomes" id="UP000549343">
    <property type="component" value="Unassembled WGS sequence"/>
</dbReference>
<evidence type="ECO:0000256" key="5">
    <source>
        <dbReference type="ARBA" id="ARBA00022571"/>
    </source>
</evidence>
<comment type="subcellular location">
    <subcellularLocation>
        <location evidence="10">Cytoplasm</location>
    </subcellularLocation>
</comment>
<dbReference type="EMBL" id="JACHMV010000001">
    <property type="protein sequence ID" value="MBB4775643.1"/>
    <property type="molecule type" value="Genomic_DNA"/>
</dbReference>
<feature type="binding site" evidence="10">
    <location>
        <position position="175"/>
    </location>
    <ligand>
        <name>L-citrulline</name>
        <dbReference type="ChEBI" id="CHEBI:57743"/>
    </ligand>
</feature>
<feature type="binding site" evidence="10">
    <location>
        <position position="124"/>
    </location>
    <ligand>
        <name>L-aspartate</name>
        <dbReference type="ChEBI" id="CHEBI:29991"/>
    </ligand>
</feature>
<comment type="subunit">
    <text evidence="2 10">Homotetramer.</text>
</comment>
<dbReference type="InterPro" id="IPR001518">
    <property type="entry name" value="Arginosuc_synth"/>
</dbReference>
<dbReference type="InterPro" id="IPR048267">
    <property type="entry name" value="Arginosuc_syn_N"/>
</dbReference>
<evidence type="ECO:0000256" key="2">
    <source>
        <dbReference type="ARBA" id="ARBA00011881"/>
    </source>
</evidence>
<dbReference type="Pfam" id="PF00764">
    <property type="entry name" value="Arginosuc_synth"/>
    <property type="match status" value="1"/>
</dbReference>
<dbReference type="FunFam" id="3.90.1260.10:FF:000007">
    <property type="entry name" value="Argininosuccinate synthase"/>
    <property type="match status" value="1"/>
</dbReference>
<dbReference type="PANTHER" id="PTHR11587">
    <property type="entry name" value="ARGININOSUCCINATE SYNTHASE"/>
    <property type="match status" value="1"/>
</dbReference>
<dbReference type="Gene3D" id="3.40.50.620">
    <property type="entry name" value="HUPs"/>
    <property type="match status" value="1"/>
</dbReference>
<dbReference type="GO" id="GO:0005524">
    <property type="term" value="F:ATP binding"/>
    <property type="evidence" value="ECO:0007669"/>
    <property type="project" value="UniProtKB-UniRule"/>
</dbReference>
<comment type="pathway">
    <text evidence="1 10">Amino-acid biosynthesis; L-arginine biosynthesis; L-arginine from L-ornithine and carbamoyl phosphate: step 2/3.</text>
</comment>
<keyword evidence="6 10" id="KW-0436">Ligase</keyword>
<evidence type="ECO:0000259" key="11">
    <source>
        <dbReference type="Pfam" id="PF00764"/>
    </source>
</evidence>